<protein>
    <submittedName>
        <fullName evidence="2">Uncharacterized protein</fullName>
    </submittedName>
</protein>
<accession>A0A1Y1UTL2</accession>
<proteinExistence type="predicted"/>
<gene>
    <name evidence="2" type="ORF">BCR36DRAFT_188846</name>
</gene>
<reference evidence="2 3" key="1">
    <citation type="submission" date="2016-08" db="EMBL/GenBank/DDBJ databases">
        <title>Genomes of anaerobic fungi encode conserved fungal cellulosomes for biomass hydrolysis.</title>
        <authorList>
            <consortium name="DOE Joint Genome Institute"/>
            <person name="Haitjema C.H."/>
            <person name="Gilmore S.P."/>
            <person name="Henske J.K."/>
            <person name="Solomon K.V."/>
            <person name="De Groot R."/>
            <person name="Kuo A."/>
            <person name="Mondo S.J."/>
            <person name="Salamov A.A."/>
            <person name="Labutti K."/>
            <person name="Zhao Z."/>
            <person name="Chiniquy J."/>
            <person name="Barry K."/>
            <person name="Brewer H.M."/>
            <person name="Purvine S.O."/>
            <person name="Wright A.T."/>
            <person name="Boxma B."/>
            <person name="Van Alen T."/>
            <person name="Hackstein J.H."/>
            <person name="Baker S.E."/>
            <person name="Grigoriev I.V."/>
            <person name="O'Malley M.A."/>
        </authorList>
    </citation>
    <scope>NUCLEOTIDE SEQUENCE [LARGE SCALE GENOMIC DNA]</scope>
    <source>
        <strain evidence="3">finn</strain>
    </source>
</reference>
<feature type="region of interest" description="Disordered" evidence="1">
    <location>
        <begin position="433"/>
        <end position="456"/>
    </location>
</feature>
<dbReference type="OrthoDB" id="2177362at2759"/>
<keyword evidence="3" id="KW-1185">Reference proteome</keyword>
<sequence>MDEKEYKSKEENNQKILSESSLNTLMDSCKKTNDILPFLLQFDQYFGNSDIIREINKNSFDNIDDIYDLLQMYIINLKCLKELDFFKNSRQCLIKLLKIGEYNKYINFLFYIKLYQYYLKIKIRNIILLEYLVQYREKYPKERYIERIKTKKVSLLLENEKDNTQLEHYLYELMIKEYLTPKNIQYSELIENEQLELDSLDYFIERDNIEWIKYYWKYIEKTAIYKEMGKEVFMDWISYTYLKHKVEIEPIISEAYYIEDIRNDNDFIFNHVNKIKHIKVYKFGYSNSILKEIDFILNNINNRKLLIEKYDFSKLYNIHYYKTILNIDYYTINLFNSVSKNKLENKLINLERSLSSKKIQCPFRRKNKYYISEKYEIPFTKVNKLYQEDPDNYVIAFVSQIKYLVDLLCIKLKKEIEEKDIMYIDYLNTKNNDENNRSSYNNKDNKDNNNDNKNSNLKIQSISNANRQYSSIIDNLFETLYNNNNNNNNNNNEEFDINSNINSIYKTLLRNDEFINFFVIEYIKFISLPRINHQLMKFDYNNKNINSELDNNINAKSSFLFQKKSMIENSLKTIILFFFNIKNKDNFLHLKSTINFLKEKLNSFRVKINSNDFFNILNSFESSKPISKILYIDNKNAYLYYDEIMNICKKLNIAKMKIDEKAYELKSINPRDINFYNLNFFYLDYSFLSNLYNLIVKKKEEENKSKECRENLYNLYL</sequence>
<dbReference type="EMBL" id="MCFH01000091">
    <property type="protein sequence ID" value="ORX41353.1"/>
    <property type="molecule type" value="Genomic_DNA"/>
</dbReference>
<name>A0A1Y1UTL2_9FUNG</name>
<dbReference type="Proteomes" id="UP000193719">
    <property type="component" value="Unassembled WGS sequence"/>
</dbReference>
<evidence type="ECO:0000313" key="3">
    <source>
        <dbReference type="Proteomes" id="UP000193719"/>
    </source>
</evidence>
<comment type="caution">
    <text evidence="2">The sequence shown here is derived from an EMBL/GenBank/DDBJ whole genome shotgun (WGS) entry which is preliminary data.</text>
</comment>
<evidence type="ECO:0000313" key="2">
    <source>
        <dbReference type="EMBL" id="ORX41353.1"/>
    </source>
</evidence>
<reference evidence="2 3" key="2">
    <citation type="submission" date="2016-08" db="EMBL/GenBank/DDBJ databases">
        <title>Pervasive Adenine N6-methylation of Active Genes in Fungi.</title>
        <authorList>
            <consortium name="DOE Joint Genome Institute"/>
            <person name="Mondo S.J."/>
            <person name="Dannebaum R.O."/>
            <person name="Kuo R.C."/>
            <person name="Labutti K."/>
            <person name="Haridas S."/>
            <person name="Kuo A."/>
            <person name="Salamov A."/>
            <person name="Ahrendt S.R."/>
            <person name="Lipzen A."/>
            <person name="Sullivan W."/>
            <person name="Andreopoulos W.B."/>
            <person name="Clum A."/>
            <person name="Lindquist E."/>
            <person name="Daum C."/>
            <person name="Ramamoorthy G.K."/>
            <person name="Gryganskyi A."/>
            <person name="Culley D."/>
            <person name="Magnuson J.K."/>
            <person name="James T.Y."/>
            <person name="O'Malley M.A."/>
            <person name="Stajich J.E."/>
            <person name="Spatafora J.W."/>
            <person name="Visel A."/>
            <person name="Grigoriev I.V."/>
        </authorList>
    </citation>
    <scope>NUCLEOTIDE SEQUENCE [LARGE SCALE GENOMIC DNA]</scope>
    <source>
        <strain evidence="3">finn</strain>
    </source>
</reference>
<evidence type="ECO:0000256" key="1">
    <source>
        <dbReference type="SAM" id="MobiDB-lite"/>
    </source>
</evidence>
<dbReference type="AlphaFoldDB" id="A0A1Y1UTL2"/>
<organism evidence="2 3">
    <name type="scientific">Piromyces finnis</name>
    <dbReference type="NCBI Taxonomy" id="1754191"/>
    <lineage>
        <taxon>Eukaryota</taxon>
        <taxon>Fungi</taxon>
        <taxon>Fungi incertae sedis</taxon>
        <taxon>Chytridiomycota</taxon>
        <taxon>Chytridiomycota incertae sedis</taxon>
        <taxon>Neocallimastigomycetes</taxon>
        <taxon>Neocallimastigales</taxon>
        <taxon>Neocallimastigaceae</taxon>
        <taxon>Piromyces</taxon>
    </lineage>
</organism>